<dbReference type="EMBL" id="AWGJ01000008">
    <property type="protein sequence ID" value="ODN76621.1"/>
    <property type="molecule type" value="Genomic_DNA"/>
</dbReference>
<organism evidence="2 3">
    <name type="scientific">Cryptococcus amylolentus CBS 6039</name>
    <dbReference type="NCBI Taxonomy" id="1295533"/>
    <lineage>
        <taxon>Eukaryota</taxon>
        <taxon>Fungi</taxon>
        <taxon>Dikarya</taxon>
        <taxon>Basidiomycota</taxon>
        <taxon>Agaricomycotina</taxon>
        <taxon>Tremellomycetes</taxon>
        <taxon>Tremellales</taxon>
        <taxon>Cryptococcaceae</taxon>
        <taxon>Cryptococcus</taxon>
    </lineage>
</organism>
<feature type="region of interest" description="Disordered" evidence="1">
    <location>
        <begin position="15"/>
        <end position="41"/>
    </location>
</feature>
<reference evidence="2 3" key="1">
    <citation type="submission" date="2016-06" db="EMBL/GenBank/DDBJ databases">
        <title>Evolution of pathogenesis and genome organization in the Tremellales.</title>
        <authorList>
            <person name="Cuomo C."/>
            <person name="Litvintseva A."/>
            <person name="Heitman J."/>
            <person name="Chen Y."/>
            <person name="Sun S."/>
            <person name="Springer D."/>
            <person name="Dromer F."/>
            <person name="Young S."/>
            <person name="Zeng Q."/>
            <person name="Chapman S."/>
            <person name="Gujja S."/>
            <person name="Saif S."/>
            <person name="Birren B."/>
        </authorList>
    </citation>
    <scope>NUCLEOTIDE SEQUENCE [LARGE SCALE GENOMIC DNA]</scope>
    <source>
        <strain evidence="2 3">CBS 6039</strain>
    </source>
</reference>
<dbReference type="AlphaFoldDB" id="A0A1E3HMG6"/>
<evidence type="ECO:0000256" key="1">
    <source>
        <dbReference type="SAM" id="MobiDB-lite"/>
    </source>
</evidence>
<dbReference type="GeneID" id="30156578"/>
<proteinExistence type="predicted"/>
<keyword evidence="3" id="KW-1185">Reference proteome</keyword>
<sequence>MVFVRIAARTIPRASAPTRRYASTIPPAGPPPSGGSNSNGLLLGAGAVAATAGYFYYANNQKQIDSQVRRADNKAHELKGRAKADLEDAQQRAAKALK</sequence>
<dbReference type="RefSeq" id="XP_018991995.1">
    <property type="nucleotide sequence ID" value="XM_019139504.1"/>
</dbReference>
<evidence type="ECO:0000313" key="3">
    <source>
        <dbReference type="Proteomes" id="UP000094065"/>
    </source>
</evidence>
<feature type="compositionally biased region" description="Basic and acidic residues" evidence="1">
    <location>
        <begin position="78"/>
        <end position="90"/>
    </location>
</feature>
<comment type="caution">
    <text evidence="2">The sequence shown here is derived from an EMBL/GenBank/DDBJ whole genome shotgun (WGS) entry which is preliminary data.</text>
</comment>
<accession>A0A1E3HMG6</accession>
<protein>
    <submittedName>
        <fullName evidence="2">Uncharacterized protein</fullName>
    </submittedName>
</protein>
<feature type="region of interest" description="Disordered" evidence="1">
    <location>
        <begin position="78"/>
        <end position="98"/>
    </location>
</feature>
<gene>
    <name evidence="2" type="ORF">L202_05269</name>
</gene>
<name>A0A1E3HMG6_9TREE</name>
<dbReference type="Proteomes" id="UP000094065">
    <property type="component" value="Unassembled WGS sequence"/>
</dbReference>
<dbReference type="OrthoDB" id="10418487at2759"/>
<evidence type="ECO:0000313" key="2">
    <source>
        <dbReference type="EMBL" id="ODN76621.1"/>
    </source>
</evidence>